<proteinExistence type="predicted"/>
<evidence type="ECO:0000256" key="1">
    <source>
        <dbReference type="SAM" id="MobiDB-lite"/>
    </source>
</evidence>
<reference evidence="2 3" key="1">
    <citation type="submission" date="2018-10" db="EMBL/GenBank/DDBJ databases">
        <title>Natrarchaeobius chitinivorans gen. nov., sp. nov., and Natrarchaeobius haloalkaliphilus sp. nov., alkaliphilic, chitin-utilizing haloarchaea from hypersaline alkaline lakes.</title>
        <authorList>
            <person name="Sorokin D.Y."/>
            <person name="Elcheninov A.G."/>
            <person name="Kostrikina N.A."/>
            <person name="Bale N.J."/>
            <person name="Sinninghe Damste J.S."/>
            <person name="Khijniak T.V."/>
            <person name="Kublanov I.V."/>
            <person name="Toshchakov S.V."/>
        </authorList>
    </citation>
    <scope>NUCLEOTIDE SEQUENCE [LARGE SCALE GENOMIC DNA]</scope>
    <source>
        <strain evidence="2 3">AArcht7</strain>
    </source>
</reference>
<feature type="region of interest" description="Disordered" evidence="1">
    <location>
        <begin position="1"/>
        <end position="85"/>
    </location>
</feature>
<dbReference type="AlphaFoldDB" id="A0A3N6PLZ0"/>
<dbReference type="EMBL" id="REFZ01000002">
    <property type="protein sequence ID" value="RQH02550.1"/>
    <property type="molecule type" value="Genomic_DNA"/>
</dbReference>
<evidence type="ECO:0000313" key="2">
    <source>
        <dbReference type="EMBL" id="RQH02550.1"/>
    </source>
</evidence>
<organism evidence="2 3">
    <name type="scientific">Natrarchaeobius chitinivorans</name>
    <dbReference type="NCBI Taxonomy" id="1679083"/>
    <lineage>
        <taxon>Archaea</taxon>
        <taxon>Methanobacteriati</taxon>
        <taxon>Methanobacteriota</taxon>
        <taxon>Stenosarchaea group</taxon>
        <taxon>Halobacteria</taxon>
        <taxon>Halobacteriales</taxon>
        <taxon>Natrialbaceae</taxon>
        <taxon>Natrarchaeobius</taxon>
    </lineage>
</organism>
<keyword evidence="3" id="KW-1185">Reference proteome</keyword>
<protein>
    <submittedName>
        <fullName evidence="2">Uncharacterized protein</fullName>
    </submittedName>
</protein>
<evidence type="ECO:0000313" key="3">
    <source>
        <dbReference type="Proteomes" id="UP000281431"/>
    </source>
</evidence>
<dbReference type="Proteomes" id="UP000281431">
    <property type="component" value="Unassembled WGS sequence"/>
</dbReference>
<accession>A0A3N6PLZ0</accession>
<name>A0A3N6PLZ0_NATCH</name>
<feature type="compositionally biased region" description="Basic and acidic residues" evidence="1">
    <location>
        <begin position="68"/>
        <end position="85"/>
    </location>
</feature>
<gene>
    <name evidence="2" type="ORF">EA472_04420</name>
</gene>
<sequence>MRASDARSGILNRVGRIGQRRRKSGRSVAPVRNATRPHSSDGSSRTHRWRTAFGRSSTPDVLEDPIESAEHDATSSRRSDSLSDR</sequence>
<comment type="caution">
    <text evidence="2">The sequence shown here is derived from an EMBL/GenBank/DDBJ whole genome shotgun (WGS) entry which is preliminary data.</text>
</comment>